<accession>A0A4Y2WWL6</accession>
<dbReference type="EMBL" id="BGPR01066748">
    <property type="protein sequence ID" value="GBO41196.1"/>
    <property type="molecule type" value="Genomic_DNA"/>
</dbReference>
<comment type="caution">
    <text evidence="1">The sequence shown here is derived from an EMBL/GenBank/DDBJ whole genome shotgun (WGS) entry which is preliminary data.</text>
</comment>
<name>A0A4Y2WWL6_ARAVE</name>
<evidence type="ECO:0000313" key="1">
    <source>
        <dbReference type="EMBL" id="GBO41196.1"/>
    </source>
</evidence>
<gene>
    <name evidence="1" type="ORF">AVEN_200610_1</name>
</gene>
<proteinExistence type="predicted"/>
<dbReference type="AlphaFoldDB" id="A0A4Y2WWL6"/>
<evidence type="ECO:0000313" key="2">
    <source>
        <dbReference type="Proteomes" id="UP000499080"/>
    </source>
</evidence>
<keyword evidence="2" id="KW-1185">Reference proteome</keyword>
<sequence>MTSTISARAFRLQTSAPIRGRAFEPDGLNAHHARLHGGSSAESGFEPGTLWLQSRDLTPSPPIITNGMDEAYGHYTFSQFVELKLDSSTIYGSNCRKPGFVHIRSSK</sequence>
<dbReference type="Proteomes" id="UP000499080">
    <property type="component" value="Unassembled WGS sequence"/>
</dbReference>
<organism evidence="1 2">
    <name type="scientific">Araneus ventricosus</name>
    <name type="common">Orbweaver spider</name>
    <name type="synonym">Epeira ventricosa</name>
    <dbReference type="NCBI Taxonomy" id="182803"/>
    <lineage>
        <taxon>Eukaryota</taxon>
        <taxon>Metazoa</taxon>
        <taxon>Ecdysozoa</taxon>
        <taxon>Arthropoda</taxon>
        <taxon>Chelicerata</taxon>
        <taxon>Arachnida</taxon>
        <taxon>Araneae</taxon>
        <taxon>Araneomorphae</taxon>
        <taxon>Entelegynae</taxon>
        <taxon>Araneoidea</taxon>
        <taxon>Araneidae</taxon>
        <taxon>Araneus</taxon>
    </lineage>
</organism>
<protein>
    <submittedName>
        <fullName evidence="1">Uncharacterized protein</fullName>
    </submittedName>
</protein>
<reference evidence="1 2" key="1">
    <citation type="journal article" date="2019" name="Sci. Rep.">
        <title>Orb-weaving spider Araneus ventricosus genome elucidates the spidroin gene catalogue.</title>
        <authorList>
            <person name="Kono N."/>
            <person name="Nakamura H."/>
            <person name="Ohtoshi R."/>
            <person name="Moran D.A.P."/>
            <person name="Shinohara A."/>
            <person name="Yoshida Y."/>
            <person name="Fujiwara M."/>
            <person name="Mori M."/>
            <person name="Tomita M."/>
            <person name="Arakawa K."/>
        </authorList>
    </citation>
    <scope>NUCLEOTIDE SEQUENCE [LARGE SCALE GENOMIC DNA]</scope>
</reference>